<evidence type="ECO:0000256" key="1">
    <source>
        <dbReference type="ARBA" id="ARBA00001946"/>
    </source>
</evidence>
<keyword evidence="6" id="KW-0460">Magnesium</keyword>
<dbReference type="EMBL" id="JBHTJG010000003">
    <property type="protein sequence ID" value="MFD0946558.1"/>
    <property type="molecule type" value="Genomic_DNA"/>
</dbReference>
<dbReference type="InterPro" id="IPR002716">
    <property type="entry name" value="PIN_dom"/>
</dbReference>
<comment type="similarity">
    <text evidence="7">Belongs to the PINc/VapC protein family.</text>
</comment>
<gene>
    <name evidence="9" type="ORF">ACFQ1E_09435</name>
</gene>
<keyword evidence="10" id="KW-1185">Reference proteome</keyword>
<protein>
    <submittedName>
        <fullName evidence="9">Type II toxin-antitoxin system VapC family toxin</fullName>
    </submittedName>
</protein>
<keyword evidence="5" id="KW-0378">Hydrolase</keyword>
<feature type="domain" description="PIN" evidence="8">
    <location>
        <begin position="6"/>
        <end position="107"/>
    </location>
</feature>
<dbReference type="SUPFAM" id="SSF88723">
    <property type="entry name" value="PIN domain-like"/>
    <property type="match status" value="1"/>
</dbReference>
<dbReference type="InterPro" id="IPR029060">
    <property type="entry name" value="PIN-like_dom_sf"/>
</dbReference>
<evidence type="ECO:0000259" key="8">
    <source>
        <dbReference type="Pfam" id="PF01850"/>
    </source>
</evidence>
<proteinExistence type="inferred from homology"/>
<dbReference type="PANTHER" id="PTHR33653:SF1">
    <property type="entry name" value="RIBONUCLEASE VAPC2"/>
    <property type="match status" value="1"/>
</dbReference>
<dbReference type="InterPro" id="IPR050556">
    <property type="entry name" value="Type_II_TA_system_RNase"/>
</dbReference>
<keyword evidence="2" id="KW-1277">Toxin-antitoxin system</keyword>
<accession>A0ABW3H538</accession>
<evidence type="ECO:0000256" key="7">
    <source>
        <dbReference type="ARBA" id="ARBA00038093"/>
    </source>
</evidence>
<keyword evidence="3" id="KW-0540">Nuclease</keyword>
<dbReference type="RefSeq" id="WP_264943926.1">
    <property type="nucleotide sequence ID" value="NZ_JAPDRA010000003.1"/>
</dbReference>
<organism evidence="9 10">
    <name type="scientific">Sphingomonas canadensis</name>
    <dbReference type="NCBI Taxonomy" id="1219257"/>
    <lineage>
        <taxon>Bacteria</taxon>
        <taxon>Pseudomonadati</taxon>
        <taxon>Pseudomonadota</taxon>
        <taxon>Alphaproteobacteria</taxon>
        <taxon>Sphingomonadales</taxon>
        <taxon>Sphingomonadaceae</taxon>
        <taxon>Sphingomonas</taxon>
    </lineage>
</organism>
<dbReference type="CDD" id="cd18737">
    <property type="entry name" value="PIN_VapC4-5_FitB-like"/>
    <property type="match status" value="1"/>
</dbReference>
<dbReference type="PANTHER" id="PTHR33653">
    <property type="entry name" value="RIBONUCLEASE VAPC2"/>
    <property type="match status" value="1"/>
</dbReference>
<sequence>MSEAAFDTGILLDLLAGVVPAQRELERFPRRYVSRLSWIEVMTRALPEDGNRAKAFLDYFSIVELSEEIARRAAVLRSERRGLPVADAVILASAQVHGRILVTRNTKDFPATLPGIRVPYTL</sequence>
<comment type="cofactor">
    <cofactor evidence="1">
        <name>Mg(2+)</name>
        <dbReference type="ChEBI" id="CHEBI:18420"/>
    </cofactor>
</comment>
<dbReference type="Pfam" id="PF01850">
    <property type="entry name" value="PIN"/>
    <property type="match status" value="1"/>
</dbReference>
<evidence type="ECO:0000313" key="9">
    <source>
        <dbReference type="EMBL" id="MFD0946558.1"/>
    </source>
</evidence>
<evidence type="ECO:0000256" key="5">
    <source>
        <dbReference type="ARBA" id="ARBA00022801"/>
    </source>
</evidence>
<comment type="caution">
    <text evidence="9">The sequence shown here is derived from an EMBL/GenBank/DDBJ whole genome shotgun (WGS) entry which is preliminary data.</text>
</comment>
<evidence type="ECO:0000256" key="4">
    <source>
        <dbReference type="ARBA" id="ARBA00022723"/>
    </source>
</evidence>
<keyword evidence="4" id="KW-0479">Metal-binding</keyword>
<reference evidence="10" key="1">
    <citation type="journal article" date="2019" name="Int. J. Syst. Evol. Microbiol.">
        <title>The Global Catalogue of Microorganisms (GCM) 10K type strain sequencing project: providing services to taxonomists for standard genome sequencing and annotation.</title>
        <authorList>
            <consortium name="The Broad Institute Genomics Platform"/>
            <consortium name="The Broad Institute Genome Sequencing Center for Infectious Disease"/>
            <person name="Wu L."/>
            <person name="Ma J."/>
        </authorList>
    </citation>
    <scope>NUCLEOTIDE SEQUENCE [LARGE SCALE GENOMIC DNA]</scope>
    <source>
        <strain evidence="10">CCUG 62982</strain>
    </source>
</reference>
<evidence type="ECO:0000256" key="3">
    <source>
        <dbReference type="ARBA" id="ARBA00022722"/>
    </source>
</evidence>
<name>A0ABW3H538_9SPHN</name>
<evidence type="ECO:0000256" key="2">
    <source>
        <dbReference type="ARBA" id="ARBA00022649"/>
    </source>
</evidence>
<evidence type="ECO:0000313" key="10">
    <source>
        <dbReference type="Proteomes" id="UP001596977"/>
    </source>
</evidence>
<evidence type="ECO:0000256" key="6">
    <source>
        <dbReference type="ARBA" id="ARBA00022842"/>
    </source>
</evidence>
<dbReference type="Gene3D" id="3.40.50.1010">
    <property type="entry name" value="5'-nuclease"/>
    <property type="match status" value="1"/>
</dbReference>
<dbReference type="Proteomes" id="UP001596977">
    <property type="component" value="Unassembled WGS sequence"/>
</dbReference>